<evidence type="ECO:0000256" key="1">
    <source>
        <dbReference type="SAM" id="MobiDB-lite"/>
    </source>
</evidence>
<feature type="compositionally biased region" description="Basic residues" evidence="1">
    <location>
        <begin position="100"/>
        <end position="109"/>
    </location>
</feature>
<organism evidence="2 3">
    <name type="scientific">Cotesia glomerata</name>
    <name type="common">Lepidopteran parasitic wasp</name>
    <name type="synonym">Apanteles glomeratus</name>
    <dbReference type="NCBI Taxonomy" id="32391"/>
    <lineage>
        <taxon>Eukaryota</taxon>
        <taxon>Metazoa</taxon>
        <taxon>Ecdysozoa</taxon>
        <taxon>Arthropoda</taxon>
        <taxon>Hexapoda</taxon>
        <taxon>Insecta</taxon>
        <taxon>Pterygota</taxon>
        <taxon>Neoptera</taxon>
        <taxon>Endopterygota</taxon>
        <taxon>Hymenoptera</taxon>
        <taxon>Apocrita</taxon>
        <taxon>Ichneumonoidea</taxon>
        <taxon>Braconidae</taxon>
        <taxon>Microgastrinae</taxon>
        <taxon>Cotesia</taxon>
    </lineage>
</organism>
<sequence length="109" mass="12840">MNKVTMNEQNDKHMLDNNETEDTPSETSDKNLKTGDIVLFKPYIQSSATVMRRLEELRKEYVRPTNSKKMKLVGLVHFYPPTLSREGIETRKKNEIEKSRPKKKFLKLK</sequence>
<reference evidence="2 3" key="1">
    <citation type="journal article" date="2021" name="J. Hered.">
        <title>A chromosome-level genome assembly of the parasitoid wasp, Cotesia glomerata (Hymenoptera: Braconidae).</title>
        <authorList>
            <person name="Pinto B.J."/>
            <person name="Weis J.J."/>
            <person name="Gamble T."/>
            <person name="Ode P.J."/>
            <person name="Paul R."/>
            <person name="Zaspel J.M."/>
        </authorList>
    </citation>
    <scope>NUCLEOTIDE SEQUENCE [LARGE SCALE GENOMIC DNA]</scope>
    <source>
        <strain evidence="2">CgM1</strain>
    </source>
</reference>
<feature type="compositionally biased region" description="Basic and acidic residues" evidence="1">
    <location>
        <begin position="86"/>
        <end position="99"/>
    </location>
</feature>
<feature type="region of interest" description="Disordered" evidence="1">
    <location>
        <begin position="86"/>
        <end position="109"/>
    </location>
</feature>
<comment type="caution">
    <text evidence="2">The sequence shown here is derived from an EMBL/GenBank/DDBJ whole genome shotgun (WGS) entry which is preliminary data.</text>
</comment>
<proteinExistence type="predicted"/>
<gene>
    <name evidence="2" type="ORF">KQX54_016703</name>
</gene>
<dbReference type="EMBL" id="JAHXZJ010000001">
    <property type="protein sequence ID" value="KAH0567956.1"/>
    <property type="molecule type" value="Genomic_DNA"/>
</dbReference>
<feature type="region of interest" description="Disordered" evidence="1">
    <location>
        <begin position="1"/>
        <end position="31"/>
    </location>
</feature>
<evidence type="ECO:0000313" key="3">
    <source>
        <dbReference type="Proteomes" id="UP000826195"/>
    </source>
</evidence>
<protein>
    <submittedName>
        <fullName evidence="2">Uncharacterized protein</fullName>
    </submittedName>
</protein>
<evidence type="ECO:0000313" key="2">
    <source>
        <dbReference type="EMBL" id="KAH0567956.1"/>
    </source>
</evidence>
<dbReference type="Proteomes" id="UP000826195">
    <property type="component" value="Unassembled WGS sequence"/>
</dbReference>
<name>A0AAV7J743_COTGL</name>
<accession>A0AAV7J743</accession>
<keyword evidence="3" id="KW-1185">Reference proteome</keyword>
<dbReference type="AlphaFoldDB" id="A0AAV7J743"/>